<comment type="subcellular location">
    <subcellularLocation>
        <location evidence="2">Chromosome</location>
    </subcellularLocation>
    <subcellularLocation>
        <location evidence="1">Nucleus</location>
    </subcellularLocation>
</comment>
<dbReference type="InterPro" id="IPR003395">
    <property type="entry name" value="RecF/RecN/SMC_N"/>
</dbReference>
<feature type="domain" description="SMC hinge" evidence="15">
    <location>
        <begin position="600"/>
        <end position="711"/>
    </location>
</feature>
<evidence type="ECO:0008006" key="18">
    <source>
        <dbReference type="Google" id="ProtNLM"/>
    </source>
</evidence>
<dbReference type="PANTHER" id="PTHR19306:SF6">
    <property type="entry name" value="STRUCTURAL MAINTENANCE OF CHROMOSOMES PROTEIN 6"/>
    <property type="match status" value="1"/>
</dbReference>
<dbReference type="InterPro" id="IPR027417">
    <property type="entry name" value="P-loop_NTPase"/>
</dbReference>
<dbReference type="EMBL" id="JAIFTL010000346">
    <property type="protein sequence ID" value="KAG9319975.1"/>
    <property type="molecule type" value="Genomic_DNA"/>
</dbReference>
<dbReference type="GO" id="GO:0035861">
    <property type="term" value="C:site of double-strand break"/>
    <property type="evidence" value="ECO:0007669"/>
    <property type="project" value="TreeGrafter"/>
</dbReference>
<dbReference type="PANTHER" id="PTHR19306">
    <property type="entry name" value="STRUCTURAL MAINTENANCE OF CHROMOSOMES 5,6 SMC5, SMC6"/>
    <property type="match status" value="1"/>
</dbReference>
<evidence type="ECO:0000256" key="12">
    <source>
        <dbReference type="SAM" id="Coils"/>
    </source>
</evidence>
<evidence type="ECO:0000256" key="9">
    <source>
        <dbReference type="ARBA" id="ARBA00023172"/>
    </source>
</evidence>
<feature type="domain" description="RecF/RecN/SMC N-terminal" evidence="14">
    <location>
        <begin position="143"/>
        <end position="1153"/>
    </location>
</feature>
<evidence type="ECO:0000256" key="1">
    <source>
        <dbReference type="ARBA" id="ARBA00004123"/>
    </source>
</evidence>
<dbReference type="Pfam" id="PF02463">
    <property type="entry name" value="SMC_N"/>
    <property type="match status" value="1"/>
</dbReference>
<dbReference type="Gene3D" id="3.40.50.300">
    <property type="entry name" value="P-loop containing nucleotide triphosphate hydrolases"/>
    <property type="match status" value="2"/>
</dbReference>
<dbReference type="Pfam" id="PF06470">
    <property type="entry name" value="SMC_hinge"/>
    <property type="match status" value="1"/>
</dbReference>
<evidence type="ECO:0000259" key="15">
    <source>
        <dbReference type="Pfam" id="PF06470"/>
    </source>
</evidence>
<name>A0A9P8CZ86_MORAP</name>
<keyword evidence="10" id="KW-0234">DNA repair</keyword>
<evidence type="ECO:0000256" key="2">
    <source>
        <dbReference type="ARBA" id="ARBA00004286"/>
    </source>
</evidence>
<evidence type="ECO:0000256" key="8">
    <source>
        <dbReference type="ARBA" id="ARBA00023054"/>
    </source>
</evidence>
<dbReference type="AlphaFoldDB" id="A0A9P8CZ86"/>
<feature type="compositionally biased region" description="Acidic residues" evidence="13">
    <location>
        <begin position="75"/>
        <end position="101"/>
    </location>
</feature>
<comment type="caution">
    <text evidence="16">The sequence shown here is derived from an EMBL/GenBank/DDBJ whole genome shotgun (WGS) entry which is preliminary data.</text>
</comment>
<evidence type="ECO:0000256" key="6">
    <source>
        <dbReference type="ARBA" id="ARBA00022763"/>
    </source>
</evidence>
<evidence type="ECO:0000313" key="16">
    <source>
        <dbReference type="EMBL" id="KAG9319975.1"/>
    </source>
</evidence>
<evidence type="ECO:0000313" key="17">
    <source>
        <dbReference type="Proteomes" id="UP000717515"/>
    </source>
</evidence>
<dbReference type="InterPro" id="IPR010935">
    <property type="entry name" value="SMC_hinge"/>
</dbReference>
<dbReference type="GO" id="GO:0005524">
    <property type="term" value="F:ATP binding"/>
    <property type="evidence" value="ECO:0007669"/>
    <property type="project" value="UniProtKB-KW"/>
</dbReference>
<gene>
    <name evidence="16" type="ORF">KVV02_007777</name>
</gene>
<evidence type="ECO:0000256" key="5">
    <source>
        <dbReference type="ARBA" id="ARBA00022741"/>
    </source>
</evidence>
<dbReference type="GO" id="GO:0005634">
    <property type="term" value="C:nucleus"/>
    <property type="evidence" value="ECO:0007669"/>
    <property type="project" value="UniProtKB-SubCell"/>
</dbReference>
<feature type="compositionally biased region" description="Basic and acidic residues" evidence="13">
    <location>
        <begin position="549"/>
        <end position="558"/>
    </location>
</feature>
<organism evidence="16 17">
    <name type="scientific">Mortierella alpina</name>
    <name type="common">Oleaginous fungus</name>
    <name type="synonym">Mortierella renispora</name>
    <dbReference type="NCBI Taxonomy" id="64518"/>
    <lineage>
        <taxon>Eukaryota</taxon>
        <taxon>Fungi</taxon>
        <taxon>Fungi incertae sedis</taxon>
        <taxon>Mucoromycota</taxon>
        <taxon>Mortierellomycotina</taxon>
        <taxon>Mortierellomycetes</taxon>
        <taxon>Mortierellales</taxon>
        <taxon>Mortierellaceae</taxon>
        <taxon>Mortierella</taxon>
    </lineage>
</organism>
<evidence type="ECO:0000259" key="14">
    <source>
        <dbReference type="Pfam" id="PF02463"/>
    </source>
</evidence>
<dbReference type="GO" id="GO:0000724">
    <property type="term" value="P:double-strand break repair via homologous recombination"/>
    <property type="evidence" value="ECO:0007669"/>
    <property type="project" value="TreeGrafter"/>
</dbReference>
<feature type="region of interest" description="Disordered" evidence="13">
    <location>
        <begin position="1154"/>
        <end position="1180"/>
    </location>
</feature>
<feature type="region of interest" description="Disordered" evidence="13">
    <location>
        <begin position="1071"/>
        <end position="1093"/>
    </location>
</feature>
<protein>
    <recommendedName>
        <fullName evidence="18">P-loop containing nucleoside triphosphate hydrolase protein</fullName>
    </recommendedName>
</protein>
<evidence type="ECO:0000256" key="3">
    <source>
        <dbReference type="ARBA" id="ARBA00006793"/>
    </source>
</evidence>
<feature type="compositionally biased region" description="Acidic residues" evidence="13">
    <location>
        <begin position="36"/>
        <end position="45"/>
    </location>
</feature>
<evidence type="ECO:0000256" key="7">
    <source>
        <dbReference type="ARBA" id="ARBA00022840"/>
    </source>
</evidence>
<feature type="compositionally biased region" description="Basic and acidic residues" evidence="13">
    <location>
        <begin position="1164"/>
        <end position="1174"/>
    </location>
</feature>
<dbReference type="Proteomes" id="UP000717515">
    <property type="component" value="Unassembled WGS sequence"/>
</dbReference>
<accession>A0A9P8CZ86</accession>
<dbReference type="GO" id="GO:0003697">
    <property type="term" value="F:single-stranded DNA binding"/>
    <property type="evidence" value="ECO:0007669"/>
    <property type="project" value="TreeGrafter"/>
</dbReference>
<keyword evidence="9" id="KW-0233">DNA recombination</keyword>
<dbReference type="SUPFAM" id="SSF52540">
    <property type="entry name" value="P-loop containing nucleoside triphosphate hydrolases"/>
    <property type="match status" value="1"/>
</dbReference>
<keyword evidence="5" id="KW-0547">Nucleotide-binding</keyword>
<feature type="compositionally biased region" description="Basic and acidic residues" evidence="13">
    <location>
        <begin position="1071"/>
        <end position="1087"/>
    </location>
</feature>
<keyword evidence="4" id="KW-0158">Chromosome</keyword>
<proteinExistence type="inferred from homology"/>
<feature type="coiled-coil region" evidence="12">
    <location>
        <begin position="912"/>
        <end position="987"/>
    </location>
</feature>
<feature type="region of interest" description="Disordered" evidence="13">
    <location>
        <begin position="524"/>
        <end position="558"/>
    </location>
</feature>
<feature type="region of interest" description="Disordered" evidence="13">
    <location>
        <begin position="15"/>
        <end position="115"/>
    </location>
</feature>
<comment type="similarity">
    <text evidence="3">Belongs to the SMC family. SMC6 subfamily.</text>
</comment>
<keyword evidence="6" id="KW-0227">DNA damage</keyword>
<keyword evidence="7" id="KW-0067">ATP-binding</keyword>
<evidence type="ECO:0000256" key="13">
    <source>
        <dbReference type="SAM" id="MobiDB-lite"/>
    </source>
</evidence>
<dbReference type="GO" id="GO:0003684">
    <property type="term" value="F:damaged DNA binding"/>
    <property type="evidence" value="ECO:0007669"/>
    <property type="project" value="TreeGrafter"/>
</dbReference>
<evidence type="ECO:0000256" key="10">
    <source>
        <dbReference type="ARBA" id="ARBA00023204"/>
    </source>
</evidence>
<evidence type="ECO:0000256" key="11">
    <source>
        <dbReference type="ARBA" id="ARBA00023242"/>
    </source>
</evidence>
<evidence type="ECO:0000256" key="4">
    <source>
        <dbReference type="ARBA" id="ARBA00022454"/>
    </source>
</evidence>
<keyword evidence="11" id="KW-0539">Nucleus</keyword>
<dbReference type="GO" id="GO:0030915">
    <property type="term" value="C:Smc5-Smc6 complex"/>
    <property type="evidence" value="ECO:0007669"/>
    <property type="project" value="TreeGrafter"/>
</dbReference>
<reference evidence="16" key="1">
    <citation type="submission" date="2021-07" db="EMBL/GenBank/DDBJ databases">
        <title>Draft genome of Mortierella alpina, strain LL118, isolated from an aspen leaf litter sample.</title>
        <authorList>
            <person name="Yang S."/>
            <person name="Vinatzer B.A."/>
        </authorList>
    </citation>
    <scope>NUCLEOTIDE SEQUENCE</scope>
    <source>
        <strain evidence="16">LL118</strain>
    </source>
</reference>
<keyword evidence="8 12" id="KW-0175">Coiled coil</keyword>
<sequence length="1180" mass="135617">MDAFCLFCSLTQRLSFPRPTSPNTMPEARKRRIIQEEEVDDEEEVYAPPQKQSRKTESGSRPARNKTKAVKIQEESEDELDHTIGEEDEVENDDYRDEPEGWDTVPDPPEDDEERFNEQAQKEYKKAKAHIGKIGMTAEIGVIEMIEMFDFMCHRHLKVPFGPKINFIIGHNGSGKSAIMTAITVCLGGKANSTNRAQTLKALIREGASQAEVKLQIRNQGPDAYKPHIYGESIIIERRISKDGTSGYKVRSSKGKTISTKREELAAMCDHMNIQVDNPMNMLSQDAARQFLQSSTPDEKYRFFSRGTHLSQLSGDYETVRECIETMQVTLKSKNEDVGELLELAKAAQARFKDSQQAAALELKVDELKNQVAWAQIEELESGVKETEEQYEAHQAKIPAIEAKRAQEETKMAEMDEKIEKLERVANEHVGSTAPTQERKRHLEIELREKREELKNVQDEERTVNDEIKNAKDLIRGYDQKIEQELKKMQGSAQSRRSETEETIRQLEQQIEVWKRQLAEGREDASKYEQQADEGRNRLEQHSNTVNRTKAEMNETKTRIKQLRDQKDNALKAFGPTIPDVLRDIEQVTNKRGWRGEPPVGPLGRHVKLRDQTWAQVTESALGAVLNAFAVTTDADRSTLFGILKRNRCNSDILLTKRVLFDYRSKEPSTQFLTINRVLDFDDEWVRRLLIDKSSIESTILVEKRADADRITSSGRNGSFPDNVTQCFTLDLVRVGDRSGGASSIMMTHYRGPPRLSQNVDQQLEVLEGTELQLGDSLRYMIKESQQIMKQIEIDEGKRLQAKRQATIWEKDIKLKSRTVEDLRNKLQADEPSNLAAYEESKQQALEEIENWKKQYAPIAQNKQRINVAMEPLRQQITELNNSIKDQETGSMKIRAELDTLNMKRQEIMPRIQHWDTKLRQEKATVKELELDLQVRTKYLEESTAKATEYCERVEVTATVTQLEREIKQIQERLREQEAQRGCSLEEIAMDMTRRQNDYNYAKAAIKEMNNFVKKLKRTLHIRLTRWREFRLQMALRSKISFSLQLSMRGYSGSLTFDHPNKQLNIRVETEDARSNAAGKARDKDPKSLSGGEKSFSTICLLLALWDSMSSSIRCLDEFDVFMDAVNRRISMQMLIGTAREADGVQYILITPQDASSVSPGPDVRVHRLHDPERNQQTLQ</sequence>